<keyword evidence="3" id="KW-1185">Reference proteome</keyword>
<reference evidence="2 3" key="2">
    <citation type="submission" date="2019-05" db="EMBL/GenBank/DDBJ databases">
        <authorList>
            <person name="Lianzixin W."/>
        </authorList>
    </citation>
    <scope>NUCLEOTIDE SEQUENCE [LARGE SCALE GENOMIC DNA]</scope>
    <source>
        <strain evidence="2 3">EC11</strain>
    </source>
</reference>
<gene>
    <name evidence="2" type="ORF">FIA58_019465</name>
</gene>
<dbReference type="Proteomes" id="UP000817854">
    <property type="component" value="Unassembled WGS sequence"/>
</dbReference>
<comment type="caution">
    <text evidence="2">The sequence shown here is derived from an EMBL/GenBank/DDBJ whole genome shotgun (WGS) entry which is preliminary data.</text>
</comment>
<evidence type="ECO:0000313" key="2">
    <source>
        <dbReference type="EMBL" id="NHN27862.1"/>
    </source>
</evidence>
<reference evidence="3" key="1">
    <citation type="submission" date="2019-05" db="EMBL/GenBank/DDBJ databases">
        <title>Flavobacterium profundi sp. nov., isolated from a deep-sea seamount.</title>
        <authorList>
            <person name="Zhang D.-C."/>
        </authorList>
    </citation>
    <scope>NUCLEOTIDE SEQUENCE [LARGE SCALE GENOMIC DNA]</scope>
    <source>
        <strain evidence="3">EC11</strain>
    </source>
</reference>
<evidence type="ECO:0000259" key="1">
    <source>
        <dbReference type="Pfam" id="PF16483"/>
    </source>
</evidence>
<dbReference type="InterPro" id="IPR032477">
    <property type="entry name" value="Glyco_hydro_64"/>
</dbReference>
<evidence type="ECO:0000313" key="3">
    <source>
        <dbReference type="Proteomes" id="UP000817854"/>
    </source>
</evidence>
<reference evidence="2 3" key="3">
    <citation type="submission" date="2020-02" db="EMBL/GenBank/DDBJ databases">
        <title>Flavobacterium profundi sp. nov., isolated from a deep-sea seamount.</title>
        <authorList>
            <person name="Zhang D.-C."/>
        </authorList>
    </citation>
    <scope>NUCLEOTIDE SEQUENCE [LARGE SCALE GENOMIC DNA]</scope>
    <source>
        <strain evidence="2 3">EC11</strain>
    </source>
</reference>
<dbReference type="RefSeq" id="WP_140964369.1">
    <property type="nucleotide sequence ID" value="NZ_VEVQ02000019.1"/>
</dbReference>
<feature type="domain" description="GH64" evidence="1">
    <location>
        <begin position="72"/>
        <end position="169"/>
    </location>
</feature>
<name>A0ABX0IVF2_9FLAO</name>
<dbReference type="Pfam" id="PF16483">
    <property type="entry name" value="Glyco_hydro_64"/>
    <property type="match status" value="1"/>
</dbReference>
<dbReference type="Gene3D" id="2.60.110.10">
    <property type="entry name" value="Thaumatin"/>
    <property type="match status" value="1"/>
</dbReference>
<protein>
    <recommendedName>
        <fullName evidence="1">GH64 domain-containing protein</fullName>
    </recommendedName>
</protein>
<dbReference type="EMBL" id="VEVQ02000019">
    <property type="protein sequence ID" value="NHN27862.1"/>
    <property type="molecule type" value="Genomic_DNA"/>
</dbReference>
<organism evidence="2 3">
    <name type="scientific">Flavobacterium jejuense</name>
    <dbReference type="NCBI Taxonomy" id="1544455"/>
    <lineage>
        <taxon>Bacteria</taxon>
        <taxon>Pseudomonadati</taxon>
        <taxon>Bacteroidota</taxon>
        <taxon>Flavobacteriia</taxon>
        <taxon>Flavobacteriales</taxon>
        <taxon>Flavobacteriaceae</taxon>
        <taxon>Flavobacterium</taxon>
    </lineage>
</organism>
<proteinExistence type="predicted"/>
<sequence>MATLKVIFKNNSGLSDKLVSIGFVSGSTTAPFSINYPSSNPLEPLELEIQPLNQIKGEGNWYSFEQLKNGISIENFSGRIYISYGQTWSVLNPGYEPAQNITDVNFFLRYDKMELTFNGNPADVADLTSIDYWSIPMQLETYLNETTVQTDNGIKTGVTSLAIYSQLNALTTPPQSGLKNALPALVPGSFTQLPTQPGTGFARIIGPSSYPPVGGVPVTPYNLFEGYLNDLIKNFGPTTAVGETIPGLGKGVIATISGKFNGVGPNVPASGPQSAQTYDLTASIDASGDITLSGTVESIKGTTTIVYKKSDLINPSGIYGANAPFFLDGAKLPQNPANDVYGWITGDLLAGLNIGAIGSETTINGTKVGAMTSSEWFTIPNTSLFSNLQSSASNYNQYAATLQNLSDAYNFAYSDRFSPVLVSLNPATVNTLQISLLNVAQPM</sequence>
<dbReference type="InterPro" id="IPR037176">
    <property type="entry name" value="Osmotin/thaumatin-like_sf"/>
</dbReference>
<accession>A0ABX0IVF2</accession>